<name>A0A0R3RLP4_9BILA</name>
<dbReference type="STRING" id="1147741.A0A0R3RLP4"/>
<evidence type="ECO:0000256" key="4">
    <source>
        <dbReference type="ARBA" id="ARBA00023134"/>
    </source>
</evidence>
<reference evidence="7" key="1">
    <citation type="submission" date="2017-02" db="UniProtKB">
        <authorList>
            <consortium name="WormBaseParasite"/>
        </authorList>
    </citation>
    <scope>IDENTIFICATION</scope>
</reference>
<dbReference type="AlphaFoldDB" id="A0A0R3RLP4"/>
<dbReference type="Gene3D" id="3.40.50.1440">
    <property type="entry name" value="Tubulin/FtsZ, GTPase domain"/>
    <property type="match status" value="1"/>
</dbReference>
<dbReference type="Pfam" id="PF00091">
    <property type="entry name" value="Tubulin"/>
    <property type="match status" value="1"/>
</dbReference>
<sequence length="212" mass="23718">MAVLRCGIGHLFKFQLAKSAYSSLFISKIRSAFVGNLDEHYTCECAFLVYCDVRFTFFKAITCQLARSPGDVISVHVGRGGVQIGNVAWELFCLEHGIQPDETMLIGVGCHVPRAIFIDLDSSIIGASTAYNLIPTKFTRCGWRIQLFHPENTPRDYQEDGDRDWTVEWLLDGATGTININVNFPHTMYFLVSGLSNSDESLGFLSNVTEQY</sequence>
<dbReference type="Proteomes" id="UP000050640">
    <property type="component" value="Unplaced"/>
</dbReference>
<comment type="similarity">
    <text evidence="1">Belongs to the tubulin family.</text>
</comment>
<protein>
    <submittedName>
        <fullName evidence="7">Tubulin domain-containing protein</fullName>
    </submittedName>
</protein>
<dbReference type="GO" id="GO:0007017">
    <property type="term" value="P:microtubule-based process"/>
    <property type="evidence" value="ECO:0007669"/>
    <property type="project" value="InterPro"/>
</dbReference>
<keyword evidence="6" id="KW-1185">Reference proteome</keyword>
<accession>A0A0R3RLP4</accession>
<dbReference type="WBParaSite" id="EEL_0000240301-mRNA-1">
    <property type="protein sequence ID" value="EEL_0000240301-mRNA-1"/>
    <property type="gene ID" value="EEL_0000240301"/>
</dbReference>
<keyword evidence="2" id="KW-0493">Microtubule</keyword>
<feature type="domain" description="Tubulin/FtsZ GTPase" evidence="5">
    <location>
        <begin position="72"/>
        <end position="130"/>
    </location>
</feature>
<dbReference type="SUPFAM" id="SSF52490">
    <property type="entry name" value="Tubulin nucleotide-binding domain-like"/>
    <property type="match status" value="1"/>
</dbReference>
<dbReference type="GO" id="GO:0005874">
    <property type="term" value="C:microtubule"/>
    <property type="evidence" value="ECO:0007669"/>
    <property type="project" value="UniProtKB-KW"/>
</dbReference>
<dbReference type="InterPro" id="IPR036525">
    <property type="entry name" value="Tubulin/FtsZ_GTPase_sf"/>
</dbReference>
<dbReference type="PRINTS" id="PR01161">
    <property type="entry name" value="TUBULIN"/>
</dbReference>
<evidence type="ECO:0000313" key="7">
    <source>
        <dbReference type="WBParaSite" id="EEL_0000240301-mRNA-1"/>
    </source>
</evidence>
<evidence type="ECO:0000256" key="1">
    <source>
        <dbReference type="ARBA" id="ARBA00009636"/>
    </source>
</evidence>
<dbReference type="InterPro" id="IPR003008">
    <property type="entry name" value="Tubulin_FtsZ_GTPase"/>
</dbReference>
<keyword evidence="4" id="KW-0342">GTP-binding</keyword>
<proteinExistence type="inferred from homology"/>
<organism evidence="6 7">
    <name type="scientific">Elaeophora elaphi</name>
    <dbReference type="NCBI Taxonomy" id="1147741"/>
    <lineage>
        <taxon>Eukaryota</taxon>
        <taxon>Metazoa</taxon>
        <taxon>Ecdysozoa</taxon>
        <taxon>Nematoda</taxon>
        <taxon>Chromadorea</taxon>
        <taxon>Rhabditida</taxon>
        <taxon>Spirurina</taxon>
        <taxon>Spiruromorpha</taxon>
        <taxon>Filarioidea</taxon>
        <taxon>Onchocercidae</taxon>
        <taxon>Elaeophora</taxon>
    </lineage>
</organism>
<evidence type="ECO:0000313" key="6">
    <source>
        <dbReference type="Proteomes" id="UP000050640"/>
    </source>
</evidence>
<dbReference type="InterPro" id="IPR000217">
    <property type="entry name" value="Tubulin"/>
</dbReference>
<keyword evidence="3" id="KW-0547">Nucleotide-binding</keyword>
<evidence type="ECO:0000259" key="5">
    <source>
        <dbReference type="Pfam" id="PF00091"/>
    </source>
</evidence>
<evidence type="ECO:0000256" key="3">
    <source>
        <dbReference type="ARBA" id="ARBA00022741"/>
    </source>
</evidence>
<evidence type="ECO:0000256" key="2">
    <source>
        <dbReference type="ARBA" id="ARBA00022701"/>
    </source>
</evidence>
<dbReference type="GO" id="GO:0005525">
    <property type="term" value="F:GTP binding"/>
    <property type="evidence" value="ECO:0007669"/>
    <property type="project" value="UniProtKB-KW"/>
</dbReference>